<dbReference type="GO" id="GO:0042597">
    <property type="term" value="C:periplasmic space"/>
    <property type="evidence" value="ECO:0007669"/>
    <property type="project" value="UniProtKB-SubCell"/>
</dbReference>
<evidence type="ECO:0000313" key="7">
    <source>
        <dbReference type="Proteomes" id="UP000249130"/>
    </source>
</evidence>
<dbReference type="EMBL" id="NPEX01000011">
    <property type="protein sequence ID" value="RAI45611.1"/>
    <property type="molecule type" value="Genomic_DNA"/>
</dbReference>
<dbReference type="PANTHER" id="PTHR30024:SF47">
    <property type="entry name" value="TAURINE-BINDING PERIPLASMIC PROTEIN"/>
    <property type="match status" value="1"/>
</dbReference>
<dbReference type="AlphaFoldDB" id="A0A327L4R9"/>
<evidence type="ECO:0000256" key="4">
    <source>
        <dbReference type="SAM" id="SignalP"/>
    </source>
</evidence>
<dbReference type="Gene3D" id="3.40.190.10">
    <property type="entry name" value="Periplasmic binding protein-like II"/>
    <property type="match status" value="2"/>
</dbReference>
<evidence type="ECO:0000256" key="3">
    <source>
        <dbReference type="ARBA" id="ARBA00022729"/>
    </source>
</evidence>
<name>A0A327L4R9_9BRAD</name>
<dbReference type="Pfam" id="PF09084">
    <property type="entry name" value="NMT1"/>
    <property type="match status" value="1"/>
</dbReference>
<feature type="domain" description="SsuA/THI5-like" evidence="5">
    <location>
        <begin position="48"/>
        <end position="243"/>
    </location>
</feature>
<feature type="chain" id="PRO_5016448806" description="SsuA/THI5-like domain-containing protein" evidence="4">
    <location>
        <begin position="27"/>
        <end position="324"/>
    </location>
</feature>
<evidence type="ECO:0000313" key="6">
    <source>
        <dbReference type="EMBL" id="RAI45611.1"/>
    </source>
</evidence>
<dbReference type="InterPro" id="IPR015168">
    <property type="entry name" value="SsuA/THI5"/>
</dbReference>
<dbReference type="RefSeq" id="WP_111417536.1">
    <property type="nucleotide sequence ID" value="NZ_NPEX01000011.1"/>
</dbReference>
<evidence type="ECO:0000256" key="2">
    <source>
        <dbReference type="ARBA" id="ARBA00010742"/>
    </source>
</evidence>
<dbReference type="PANTHER" id="PTHR30024">
    <property type="entry name" value="ALIPHATIC SULFONATES-BINDING PROTEIN-RELATED"/>
    <property type="match status" value="1"/>
</dbReference>
<organism evidence="6 7">
    <name type="scientific">Rhodoplanes roseus</name>
    <dbReference type="NCBI Taxonomy" id="29409"/>
    <lineage>
        <taxon>Bacteria</taxon>
        <taxon>Pseudomonadati</taxon>
        <taxon>Pseudomonadota</taxon>
        <taxon>Alphaproteobacteria</taxon>
        <taxon>Hyphomicrobiales</taxon>
        <taxon>Nitrobacteraceae</taxon>
        <taxon>Rhodoplanes</taxon>
    </lineage>
</organism>
<comment type="similarity">
    <text evidence="2">Belongs to the bacterial solute-binding protein SsuA/TauA family.</text>
</comment>
<keyword evidence="3 4" id="KW-0732">Signal</keyword>
<reference evidence="6 7" key="1">
    <citation type="submission" date="2017-07" db="EMBL/GenBank/DDBJ databases">
        <title>Draft Genome Sequences of Select Purple Nonsulfur Bacteria.</title>
        <authorList>
            <person name="Lasarre B."/>
            <person name="Mckinlay J.B."/>
        </authorList>
    </citation>
    <scope>NUCLEOTIDE SEQUENCE [LARGE SCALE GENOMIC DNA]</scope>
    <source>
        <strain evidence="6 7">DSM 5909</strain>
    </source>
</reference>
<feature type="signal peptide" evidence="4">
    <location>
        <begin position="1"/>
        <end position="26"/>
    </location>
</feature>
<evidence type="ECO:0000259" key="5">
    <source>
        <dbReference type="Pfam" id="PF09084"/>
    </source>
</evidence>
<comment type="subcellular location">
    <subcellularLocation>
        <location evidence="1">Periplasm</location>
    </subcellularLocation>
</comment>
<sequence length="324" mass="34263">MKTALTRTLCFALAACLSLAAPVAHAQQKTDVRVAMLAPSALLWLHAIAKEKGFYAERGIEVRELVAGGSPALLQAVASGSVEAGISVADLAIRAIDKDAPVVIVGAVLGKSILRLVGGAGITSAAQMNGKPVTAGGVEGGTANLLRYLIMRGGGDPRGVQMVAMANSKDRVIALKNGQVMGSLLIAPFDTIAQRDGMKVLDDYTEPYLQTPLIVNKDWAKKDPKSAIALTQATKKAADWIYDPANKEKAIDILAAFTKVDRDICAESYKFIVEQQQAIGRGLVVSAASLENLIKIDKAVGANPTSDRAFVLSRYYDPSFLEAK</sequence>
<dbReference type="Proteomes" id="UP000249130">
    <property type="component" value="Unassembled WGS sequence"/>
</dbReference>
<accession>A0A327L4R9</accession>
<gene>
    <name evidence="6" type="ORF">CH341_02910</name>
</gene>
<comment type="caution">
    <text evidence="6">The sequence shown here is derived from an EMBL/GenBank/DDBJ whole genome shotgun (WGS) entry which is preliminary data.</text>
</comment>
<protein>
    <recommendedName>
        <fullName evidence="5">SsuA/THI5-like domain-containing protein</fullName>
    </recommendedName>
</protein>
<keyword evidence="7" id="KW-1185">Reference proteome</keyword>
<evidence type="ECO:0000256" key="1">
    <source>
        <dbReference type="ARBA" id="ARBA00004418"/>
    </source>
</evidence>
<dbReference type="OrthoDB" id="174578at2"/>
<dbReference type="SUPFAM" id="SSF53850">
    <property type="entry name" value="Periplasmic binding protein-like II"/>
    <property type="match status" value="1"/>
</dbReference>
<proteinExistence type="inferred from homology"/>